<dbReference type="InterPro" id="IPR010383">
    <property type="entry name" value="Glyco_hydrolase_94_b-supersand"/>
</dbReference>
<dbReference type="InterPro" id="IPR019282">
    <property type="entry name" value="Glycoamylase-like_cons_dom"/>
</dbReference>
<dbReference type="Gene3D" id="2.60.420.10">
    <property type="entry name" value="Maltose phosphorylase, domain 3"/>
    <property type="match status" value="1"/>
</dbReference>
<evidence type="ECO:0000313" key="8">
    <source>
        <dbReference type="Proteomes" id="UP000460287"/>
    </source>
</evidence>
<gene>
    <name evidence="7" type="ORF">FYJ33_07055</name>
</gene>
<dbReference type="InterPro" id="IPR033432">
    <property type="entry name" value="GH94_catalytic"/>
</dbReference>
<comment type="caution">
    <text evidence="7">The sequence shown here is derived from an EMBL/GenBank/DDBJ whole genome shotgun (WGS) entry which is preliminary data.</text>
</comment>
<reference evidence="7 8" key="1">
    <citation type="submission" date="2019-08" db="EMBL/GenBank/DDBJ databases">
        <title>In-depth cultivation of the pig gut microbiome towards novel bacterial diversity and tailored functional studies.</title>
        <authorList>
            <person name="Wylensek D."/>
            <person name="Hitch T.C.A."/>
            <person name="Clavel T."/>
        </authorList>
    </citation>
    <scope>NUCLEOTIDE SEQUENCE [LARGE SCALE GENOMIC DNA]</scope>
    <source>
        <strain evidence="7 8">WCA-383-APC-5B</strain>
    </source>
</reference>
<keyword evidence="3" id="KW-0472">Membrane</keyword>
<dbReference type="SMART" id="SM01068">
    <property type="entry name" value="CBM_X"/>
    <property type="match status" value="2"/>
</dbReference>
<dbReference type="InterPro" id="IPR037018">
    <property type="entry name" value="GH65_N"/>
</dbReference>
<feature type="domain" description="Glycosyl hydrolase 94 supersandwich" evidence="4">
    <location>
        <begin position="1942"/>
        <end position="2210"/>
    </location>
</feature>
<evidence type="ECO:0000259" key="6">
    <source>
        <dbReference type="Pfam" id="PF17167"/>
    </source>
</evidence>
<evidence type="ECO:0000259" key="5">
    <source>
        <dbReference type="Pfam" id="PF10091"/>
    </source>
</evidence>
<keyword evidence="3" id="KW-0812">Transmembrane</keyword>
<accession>A0A7X2MYY3</accession>
<evidence type="ECO:0000256" key="1">
    <source>
        <dbReference type="ARBA" id="ARBA00022676"/>
    </source>
</evidence>
<evidence type="ECO:0000259" key="4">
    <source>
        <dbReference type="Pfam" id="PF06165"/>
    </source>
</evidence>
<dbReference type="InterPro" id="IPR052047">
    <property type="entry name" value="GH94_Enzymes"/>
</dbReference>
<dbReference type="InterPro" id="IPR037824">
    <property type="entry name" value="GH94N_2_NdvB"/>
</dbReference>
<dbReference type="Pfam" id="PF17167">
    <property type="entry name" value="Glyco_hydro_94"/>
    <property type="match status" value="1"/>
</dbReference>
<feature type="transmembrane region" description="Helical" evidence="3">
    <location>
        <begin position="738"/>
        <end position="755"/>
    </location>
</feature>
<dbReference type="EMBL" id="VULX01000008">
    <property type="protein sequence ID" value="MSR91175.1"/>
    <property type="molecule type" value="Genomic_DNA"/>
</dbReference>
<dbReference type="SUPFAM" id="SSF48208">
    <property type="entry name" value="Six-hairpin glycosidases"/>
    <property type="match status" value="1"/>
</dbReference>
<dbReference type="Gene3D" id="2.70.98.40">
    <property type="entry name" value="Glycoside hydrolase, family 65, N-terminal domain"/>
    <property type="match status" value="2"/>
</dbReference>
<keyword evidence="1" id="KW-0328">Glycosyltransferase</keyword>
<dbReference type="CDD" id="cd11753">
    <property type="entry name" value="GH94N_ChvB_NdvB_2_like"/>
    <property type="match status" value="1"/>
</dbReference>
<dbReference type="GO" id="GO:0016757">
    <property type="term" value="F:glycosyltransferase activity"/>
    <property type="evidence" value="ECO:0007669"/>
    <property type="project" value="UniProtKB-KW"/>
</dbReference>
<sequence length="2725" mass="314253">MKNSNFINEAKESYKSIQDSYRYLANYSSEHKDIITAGDWLLDNIYLIQKAFNISVEGLSKKYLKSILGKDDHKNVIEYSREYINEFSTRQNRERNEEESIVKFLKDKDEKKYISIGELWAFPMVISFQIIINLKSIVEKICTITKDSYEGREKVQSIINHKEKDEISDELLEDWQEKSSSYVNAALDYIKNNIISTSDVYEKLKSQTNIELDSVIIEEKNEEADLTRNISDYISLLRFLNNIDWKKVFDKSSRVENILMQDPCGVYSKMDYRSKDYYRKAIERLSRKYNIEEYKIVENALKLSSVSSSTGDNNYKTHIGYYIVDKGLTRLKTDFDIKDKGMNEKTKEVLFICSNILLTVIISLIIAFTAGFESIVQILLLLIPCSELSNGIINWSISKLKEPEFVPKMNLEEGVADECRTVVVVPVIVDCAKKLKKYVDNIETYYISNKDKNVFFAVLCDFADSKNEHEKSDDEICSYGISLVKNLNEKYGFKNDKFFFLCRKRIFNVADNLYMGWERKRGKLVEFMELLRGKNDTSYNVFSGDIEKIKSSKYIITLDADTVLPMGTAAKVIGAMSHPLNKAYIDKENKVIRGYGIMQPRVSISVESMNKTYFSKIFSMDGGLDIYTTAASDTYEDLFSEGSFTGKGIIDIDTFMTVIKDEIPENLVLSHDLLEGLYARCALLSDVELIDSYPSHYDSNTARLERWVRGDWQIISWMINSRISILGKWKIFDNLRRSLIAPTIIIGIFANLLFWKNTTLWTTAFILQAFLIVLFTVTDFVVTPMKNKKIQIRSFEQVLLILSFLPNQCVLMIKAISKTLYRMIISKKHLLEWTTAENAEKKSGNTLLHYVKKQWVSSVIGFLFIYFNFNINFTFGLSNIPIGILWVLNPYICYSISKERRKISFDFSSEDNAILHEIARRTWCYYDNFVNDENNYLAPDNYQEEPNNGIAYRTSPTNIGLSLLSAVSAYDIGYINVIELINHVSHIINSTRKLEKYKGLLFNWYDTRSMVPLYPRYVSSVDCGNFIGYIMVLKKSLEDAVKNPVFRIKEASSLTDIIKLAGSEIDDDSYYEEEINNLNNNEITVEYFREILKGIIKKAQLIVEKDSEKEMFYHKQLIKESCLKLELISSYDDSIMNKPLLNSEDTYVEVIKKYNKCLKDIEKILNETDLGILYDKERKLFYIGINVENGEKSEGYYDFLASESRITSFLAIIRGDVDYTHWFKLSRAKGKIFGSKVLSSWSGTMFEYFMPSLIMKSYEDTLLDNTYKSVVNAQIKYAEKHNVPWGISESAYYLFDSAYNYQYKAFGVPGLGLKRGLEDELVVSPYSTVISMEYDIRRGIDNLKRLMRRGLLGKYGFFDAIDFTKGRMVRNKQSIIIKNYMVHHNGMVMMALDNIINNDVFKKRFHSISEVKAYEILLKEKDIHNYVYDRESVPMDLGLHYVEEKLIKREVLRKNEVNLLSNGSYTVMTTGFGSGVSKKDSMTVNRWREDPSIQKGGIFIYIKNLNSNEFWSCSYEPCKIKGDSQEVSFSEDMSCYKRTVGNIETSEKIIVSSEDDGEIRRITVKNNSSSIRTIEVTSYMEVTLAPYKTDYLHPAFSNLFIATEYDEESSTILAMRRPRAKGQNKPYVAQSVFIEGKQTGSISYETDREKFVGRDRNLKYPRAMDNDSSLQNSIGTVLDPILSMRVRLEIKPHEESSVSYIIMTANSRKDAVLLSNKYKNADVIRNAFMESRKSAKDFLKEEGIKSETANIYCSLADNIIYGNRLEKNKVNISSYKGNIRNLWSFGISGDLPIMLLVISSIKDTDVLRSVITMHRYWNKKGLNCDFVIYDDEESSYDMYLKNSIVDTVNSTPSRDMWNKPSGIYVVTKSAGSDSLTFLKAMAKFIICDKSVFNINQTVDKNENDELCVFDLKNNNLYTDSIFNKDELDIFNGYGGFRKNTGSYVIILNNKNVTPAPWINVLSNENFGCIVTESGGGYTWAYNSREFKLTPWTNDWIIDGSYEALYLRDDDRGEIFSIMSKPIRDDGEYVIEHCFGYTEYSHRYNNINGKVRVFVPHDEKMKVLIVNLQNLGESTAHISLSYYAQIVMGTAYEENNNFIYTDINKENGYIFASNIATPFWNDEKMYLSILNGDNKSFTGDRMEFIGDEGDISYPKAMKFKNLNGKSGFNDPCLSEMCSVEIESGEEKQLFIILGIENSIEEINSKLLRYKNSDINKILDKTTDWWDKFLHKIQIKTPEKSMDYMINGWLMYQTAACRYYGRSAFYQSGGAFGFRDQLQDSLALSILDERITRKQILLSCSRQYEEGDVQHWYHPVINSGIRTRFSDDLLWLPYVLSKYIFRSGDYDILDEKVCYIKDTLLSEGEDERYTENYNPSYEDTVYNHALKAIKKSLKFGDHNIPLMGCGDWNDGMNTVGNKGKGESVWLGWFLIDILRDFKVLAQYKRDDETVKLMENSRNFIIENIEKNAWDGGWYRRAYFDDGIPLGSRDNDECTIDSLSQSWSVISEGGRKARTEEAMNSLANNLVREDIGIIRLLAPSFKNSSLEPGYIKGYLEGVRENGGQYTHAAVWVILAQTKMGNGDTAEKYYRMINPISHSSTRILANKYKVEPYVICADVYNNDQHEGRGGWSWYTGASGWFYKVGIENILGYKKINGEGFSIKPCIPSSWDEYYIKVNEKSCIYNIHVVRGKEAKIILDDEEIQGDIINFKKGEHNLTFMIKKQNTGHN</sequence>
<dbReference type="InterPro" id="IPR008928">
    <property type="entry name" value="6-hairpin_glycosidase_sf"/>
</dbReference>
<organism evidence="7 8">
    <name type="scientific">Inconstantimicrobium porci</name>
    <dbReference type="NCBI Taxonomy" id="2652291"/>
    <lineage>
        <taxon>Bacteria</taxon>
        <taxon>Bacillati</taxon>
        <taxon>Bacillota</taxon>
        <taxon>Clostridia</taxon>
        <taxon>Eubacteriales</taxon>
        <taxon>Clostridiaceae</taxon>
        <taxon>Inconstantimicrobium</taxon>
    </lineage>
</organism>
<evidence type="ECO:0000256" key="3">
    <source>
        <dbReference type="SAM" id="Phobius"/>
    </source>
</evidence>
<dbReference type="PANTHER" id="PTHR37469">
    <property type="entry name" value="CELLOBIONIC ACID PHOSPHORYLASE-RELATED"/>
    <property type="match status" value="1"/>
</dbReference>
<dbReference type="InterPro" id="IPR012341">
    <property type="entry name" value="6hp_glycosidase-like_sf"/>
</dbReference>
<evidence type="ECO:0000256" key="2">
    <source>
        <dbReference type="ARBA" id="ARBA00022679"/>
    </source>
</evidence>
<feature type="domain" description="Glycosyl hydrolase 94 supersandwich" evidence="4">
    <location>
        <begin position="1448"/>
        <end position="1720"/>
    </location>
</feature>
<dbReference type="InterPro" id="IPR037820">
    <property type="entry name" value="GH94N_NdvB"/>
</dbReference>
<keyword evidence="8" id="KW-1185">Reference proteome</keyword>
<dbReference type="GO" id="GO:0030246">
    <property type="term" value="F:carbohydrate binding"/>
    <property type="evidence" value="ECO:0007669"/>
    <property type="project" value="InterPro"/>
</dbReference>
<dbReference type="InterPro" id="IPR011013">
    <property type="entry name" value="Gal_mutarotase_sf_dom"/>
</dbReference>
<name>A0A7X2MYY3_9CLOT</name>
<dbReference type="Gene3D" id="1.50.10.140">
    <property type="match status" value="2"/>
</dbReference>
<evidence type="ECO:0000313" key="7">
    <source>
        <dbReference type="EMBL" id="MSR91175.1"/>
    </source>
</evidence>
<keyword evidence="2 7" id="KW-0808">Transferase</keyword>
<dbReference type="RefSeq" id="WP_154531056.1">
    <property type="nucleotide sequence ID" value="NZ_VULX01000008.1"/>
</dbReference>
<dbReference type="Gene3D" id="1.50.10.10">
    <property type="match status" value="1"/>
</dbReference>
<feature type="domain" description="Glycoamylase-like" evidence="5">
    <location>
        <begin position="1196"/>
        <end position="1408"/>
    </location>
</feature>
<dbReference type="Pfam" id="PF10091">
    <property type="entry name" value="Glycoamylase"/>
    <property type="match status" value="1"/>
</dbReference>
<feature type="transmembrane region" description="Helical" evidence="3">
    <location>
        <begin position="761"/>
        <end position="782"/>
    </location>
</feature>
<feature type="domain" description="Glycosyl hydrolase 94 catalytic" evidence="6">
    <location>
        <begin position="2223"/>
        <end position="2647"/>
    </location>
</feature>
<dbReference type="PANTHER" id="PTHR37469:SF2">
    <property type="entry name" value="CELLOBIONIC ACID PHOSPHORYLASE"/>
    <property type="match status" value="1"/>
</dbReference>
<dbReference type="Pfam" id="PF06165">
    <property type="entry name" value="GH94_b-supersand"/>
    <property type="match status" value="2"/>
</dbReference>
<dbReference type="CDD" id="cd11756">
    <property type="entry name" value="GH94N_ChvB_NdvB_1_like"/>
    <property type="match status" value="1"/>
</dbReference>
<feature type="transmembrane region" description="Helical" evidence="3">
    <location>
        <begin position="349"/>
        <end position="368"/>
    </location>
</feature>
<dbReference type="Proteomes" id="UP000460287">
    <property type="component" value="Unassembled WGS sequence"/>
</dbReference>
<dbReference type="SUPFAM" id="SSF74650">
    <property type="entry name" value="Galactose mutarotase-like"/>
    <property type="match status" value="2"/>
</dbReference>
<feature type="transmembrane region" description="Helical" evidence="3">
    <location>
        <begin position="859"/>
        <end position="888"/>
    </location>
</feature>
<protein>
    <submittedName>
        <fullName evidence="7">Glycosyl transferase</fullName>
    </submittedName>
</protein>
<dbReference type="GO" id="GO:0005975">
    <property type="term" value="P:carbohydrate metabolic process"/>
    <property type="evidence" value="ECO:0007669"/>
    <property type="project" value="InterPro"/>
</dbReference>
<proteinExistence type="predicted"/>
<keyword evidence="3" id="KW-1133">Transmembrane helix</keyword>